<dbReference type="Proteomes" id="UP000688137">
    <property type="component" value="Unassembled WGS sequence"/>
</dbReference>
<evidence type="ECO:0000313" key="1">
    <source>
        <dbReference type="EMBL" id="CAD8087937.1"/>
    </source>
</evidence>
<reference evidence="1" key="1">
    <citation type="submission" date="2021-01" db="EMBL/GenBank/DDBJ databases">
        <authorList>
            <consortium name="Genoscope - CEA"/>
            <person name="William W."/>
        </authorList>
    </citation>
    <scope>NUCLEOTIDE SEQUENCE</scope>
</reference>
<gene>
    <name evidence="1" type="ORF">PPRIM_AZ9-3.1.T0800003</name>
</gene>
<name>A0A8S1N3L9_PARPR</name>
<organism evidence="1 2">
    <name type="scientific">Paramecium primaurelia</name>
    <dbReference type="NCBI Taxonomy" id="5886"/>
    <lineage>
        <taxon>Eukaryota</taxon>
        <taxon>Sar</taxon>
        <taxon>Alveolata</taxon>
        <taxon>Ciliophora</taxon>
        <taxon>Intramacronucleata</taxon>
        <taxon>Oligohymenophorea</taxon>
        <taxon>Peniculida</taxon>
        <taxon>Parameciidae</taxon>
        <taxon>Paramecium</taxon>
    </lineage>
</organism>
<protein>
    <submittedName>
        <fullName evidence="1">Uncharacterized protein</fullName>
    </submittedName>
</protein>
<comment type="caution">
    <text evidence="1">The sequence shown here is derived from an EMBL/GenBank/DDBJ whole genome shotgun (WGS) entry which is preliminary data.</text>
</comment>
<dbReference type="AlphaFoldDB" id="A0A8S1N3L9"/>
<keyword evidence="2" id="KW-1185">Reference proteome</keyword>
<accession>A0A8S1N3L9</accession>
<sequence length="86" mass="9915">MLQHARIFKTCKVREIVIIKSVNLNKITSTLNCAISFTVVPCTQNEHKNMLVILVCTMQLQKFTYCNIKVDTKFDNCTYTSGVFDY</sequence>
<evidence type="ECO:0000313" key="2">
    <source>
        <dbReference type="Proteomes" id="UP000688137"/>
    </source>
</evidence>
<proteinExistence type="predicted"/>
<dbReference type="EMBL" id="CAJJDM010000083">
    <property type="protein sequence ID" value="CAD8087937.1"/>
    <property type="molecule type" value="Genomic_DNA"/>
</dbReference>